<dbReference type="EMBL" id="JALJOR010000003">
    <property type="protein sequence ID" value="KAK9820163.1"/>
    <property type="molecule type" value="Genomic_DNA"/>
</dbReference>
<evidence type="ECO:0000256" key="11">
    <source>
        <dbReference type="ARBA" id="ARBA00031671"/>
    </source>
</evidence>
<dbReference type="SUPFAM" id="SSF48173">
    <property type="entry name" value="Cryptochrome/photolyase FAD-binding domain"/>
    <property type="match status" value="1"/>
</dbReference>
<reference evidence="16 17" key="1">
    <citation type="journal article" date="2024" name="Nat. Commun.">
        <title>Phylogenomics reveals the evolutionary origins of lichenization in chlorophyte algae.</title>
        <authorList>
            <person name="Puginier C."/>
            <person name="Libourel C."/>
            <person name="Otte J."/>
            <person name="Skaloud P."/>
            <person name="Haon M."/>
            <person name="Grisel S."/>
            <person name="Petersen M."/>
            <person name="Berrin J.G."/>
            <person name="Delaux P.M."/>
            <person name="Dal Grande F."/>
            <person name="Keller J."/>
        </authorList>
    </citation>
    <scope>NUCLEOTIDE SEQUENCE [LARGE SCALE GENOMIC DNA]</scope>
    <source>
        <strain evidence="16 17">SAG 2043</strain>
    </source>
</reference>
<dbReference type="FunFam" id="1.10.579.10:FF:000002">
    <property type="entry name" value="Deoxyribodipyrimidine photolyase"/>
    <property type="match status" value="1"/>
</dbReference>
<keyword evidence="17" id="KW-1185">Reference proteome</keyword>
<dbReference type="EC" id="4.1.99.3" evidence="3"/>
<dbReference type="PANTHER" id="PTHR10211:SF0">
    <property type="entry name" value="DEOXYRIBODIPYRIMIDINE PHOTO-LYASE"/>
    <property type="match status" value="1"/>
</dbReference>
<feature type="region of interest" description="Disordered" evidence="14">
    <location>
        <begin position="1"/>
        <end position="37"/>
    </location>
</feature>
<comment type="function">
    <text evidence="13">Involved in repair of UV radiation-induced DNA damage. Catalyzes the light-dependent monomerization (300-600 nm) of cyclobutylpyrimidine dimers (CPDs), which are formed between adjacent bases on the same DNA strand upon exposure to ultraviolet radiation. Required for plant survival in the presence of UV-B light. Not involved in the repair of (6-4) photoproducts.</text>
</comment>
<gene>
    <name evidence="16" type="ORF">WJX72_006950</name>
</gene>
<dbReference type="InterPro" id="IPR036134">
    <property type="entry name" value="Crypto/Photolyase_FAD-like_sf"/>
</dbReference>
<dbReference type="Proteomes" id="UP001489004">
    <property type="component" value="Unassembled WGS sequence"/>
</dbReference>
<keyword evidence="9" id="KW-0234">DNA repair</keyword>
<evidence type="ECO:0000256" key="6">
    <source>
        <dbReference type="ARBA" id="ARBA00022763"/>
    </source>
</evidence>
<dbReference type="PANTHER" id="PTHR10211">
    <property type="entry name" value="DEOXYRIBODIPYRIMIDINE PHOTOLYASE"/>
    <property type="match status" value="1"/>
</dbReference>
<evidence type="ECO:0000256" key="9">
    <source>
        <dbReference type="ARBA" id="ARBA00023204"/>
    </source>
</evidence>
<dbReference type="PROSITE" id="PS01084">
    <property type="entry name" value="DNA_PHOTOLYASES_2_2"/>
    <property type="match status" value="1"/>
</dbReference>
<protein>
    <recommendedName>
        <fullName evidence="4">Deoxyribodipyrimidine photo-lyase</fullName>
        <ecNumber evidence="3">4.1.99.3</ecNumber>
    </recommendedName>
    <alternativeName>
        <fullName evidence="11">DNA photolyase</fullName>
    </alternativeName>
</protein>
<sequence length="489" mass="55524">MGTKRKAEAAEAAGGQAAHKSLVDTPTSVNPKRVRELKPGPVKPGPVVYWMSRDQRVRDNWALLHACEVAAKSGAPVAIAFNLVPAYLNAGARQFGFMLRGLQSMQPKLEALNIPFFLLKGDPTVTIPQLVKDTRAGLLVTDFAPLRLGREWREKVAAALDDVPFHEVDAHNVVPCWLASDKKETGARTIRPKIHRQLPEFLTGFFDVAKQPAWNVKHKPEALDWDALIKEVVEKGKEVPEVNWCKPGEDAAVEALIKFMAKERLKKFDDKRNDPNAVDAVSGLSAYIHFGQLSPQYTAFEGSKLKETAKGFIEELVVRRELADNFCYYEPNYDNIDGAAKWARESLELHKKDKREHVYTREQFERGQTYDELWNAAQLEMVHTGKMHGFMRMYWAKKILEWTNSAEEALEMSIYLNDKWEMDGRDPNGYVGCMWSCVGTHDQGWAERPIFGKIRYMNYNGCKRKFDVNAYIKRISDMCAKMPAIPGFA</sequence>
<dbReference type="InterPro" id="IPR008148">
    <property type="entry name" value="DNA_photolyase_2"/>
</dbReference>
<dbReference type="Gene3D" id="1.10.579.10">
    <property type="entry name" value="DNA Cyclobutane Dipyrimidine Photolyase, subunit A, domain 3"/>
    <property type="match status" value="1"/>
</dbReference>
<evidence type="ECO:0000256" key="13">
    <source>
        <dbReference type="ARBA" id="ARBA00055119"/>
    </source>
</evidence>
<dbReference type="Gene3D" id="1.25.40.80">
    <property type="match status" value="1"/>
</dbReference>
<dbReference type="PROSITE" id="PS51645">
    <property type="entry name" value="PHR_CRY_ALPHA_BETA"/>
    <property type="match status" value="1"/>
</dbReference>
<dbReference type="InterPro" id="IPR006050">
    <property type="entry name" value="DNA_photolyase_N"/>
</dbReference>
<evidence type="ECO:0000256" key="12">
    <source>
        <dbReference type="ARBA" id="ARBA00033999"/>
    </source>
</evidence>
<evidence type="ECO:0000256" key="14">
    <source>
        <dbReference type="SAM" id="MobiDB-lite"/>
    </source>
</evidence>
<name>A0AAW1QFD2_9CHLO</name>
<evidence type="ECO:0000313" key="16">
    <source>
        <dbReference type="EMBL" id="KAK9820163.1"/>
    </source>
</evidence>
<proteinExistence type="inferred from homology"/>
<evidence type="ECO:0000259" key="15">
    <source>
        <dbReference type="PROSITE" id="PS51645"/>
    </source>
</evidence>
<dbReference type="SUPFAM" id="SSF52425">
    <property type="entry name" value="Cryptochrome/photolyase, N-terminal domain"/>
    <property type="match status" value="1"/>
</dbReference>
<dbReference type="GO" id="GO:0003904">
    <property type="term" value="F:deoxyribodipyrimidine photo-lyase activity"/>
    <property type="evidence" value="ECO:0007669"/>
    <property type="project" value="UniProtKB-EC"/>
</dbReference>
<keyword evidence="10" id="KW-0456">Lyase</keyword>
<dbReference type="FunFam" id="1.25.40.80:FF:000004">
    <property type="entry name" value="Deoxyribodipyrimidine photolyase"/>
    <property type="match status" value="1"/>
</dbReference>
<dbReference type="GO" id="GO:0000719">
    <property type="term" value="P:photoreactive repair"/>
    <property type="evidence" value="ECO:0007669"/>
    <property type="project" value="TreeGrafter"/>
</dbReference>
<dbReference type="AlphaFoldDB" id="A0AAW1QFD2"/>
<dbReference type="Pfam" id="PF00875">
    <property type="entry name" value="DNA_photolyase"/>
    <property type="match status" value="1"/>
</dbReference>
<comment type="similarity">
    <text evidence="2">Belongs to the DNA photolyase class-2 family.</text>
</comment>
<keyword evidence="8" id="KW-0238">DNA-binding</keyword>
<dbReference type="FunFam" id="3.40.50.620:FF:000110">
    <property type="entry name" value="Deoxyribodipyrimidine photolyase"/>
    <property type="match status" value="1"/>
</dbReference>
<evidence type="ECO:0000256" key="5">
    <source>
        <dbReference type="ARBA" id="ARBA00022630"/>
    </source>
</evidence>
<evidence type="ECO:0000256" key="7">
    <source>
        <dbReference type="ARBA" id="ARBA00022827"/>
    </source>
</evidence>
<keyword evidence="5" id="KW-0285">Flavoprotein</keyword>
<comment type="catalytic activity">
    <reaction evidence="12">
        <text>cyclobutadipyrimidine (in DNA) = 2 pyrimidine residues (in DNA).</text>
        <dbReference type="EC" id="4.1.99.3"/>
    </reaction>
</comment>
<comment type="cofactor">
    <cofactor evidence="1">
        <name>FAD</name>
        <dbReference type="ChEBI" id="CHEBI:57692"/>
    </cofactor>
</comment>
<evidence type="ECO:0000256" key="2">
    <source>
        <dbReference type="ARBA" id="ARBA00006409"/>
    </source>
</evidence>
<dbReference type="InterPro" id="IPR014729">
    <property type="entry name" value="Rossmann-like_a/b/a_fold"/>
</dbReference>
<feature type="domain" description="Photolyase/cryptochrome alpha/beta" evidence="15">
    <location>
        <begin position="45"/>
        <end position="176"/>
    </location>
</feature>
<dbReference type="GO" id="GO:0003677">
    <property type="term" value="F:DNA binding"/>
    <property type="evidence" value="ECO:0007669"/>
    <property type="project" value="UniProtKB-KW"/>
</dbReference>
<dbReference type="InterPro" id="IPR052219">
    <property type="entry name" value="Photolyase_Class-2"/>
</dbReference>
<comment type="caution">
    <text evidence="16">The sequence shown here is derived from an EMBL/GenBank/DDBJ whole genome shotgun (WGS) entry which is preliminary data.</text>
</comment>
<keyword evidence="7" id="KW-0274">FAD</keyword>
<evidence type="ECO:0000256" key="10">
    <source>
        <dbReference type="ARBA" id="ARBA00023239"/>
    </source>
</evidence>
<organism evidence="16 17">
    <name type="scientific">[Myrmecia] bisecta</name>
    <dbReference type="NCBI Taxonomy" id="41462"/>
    <lineage>
        <taxon>Eukaryota</taxon>
        <taxon>Viridiplantae</taxon>
        <taxon>Chlorophyta</taxon>
        <taxon>core chlorophytes</taxon>
        <taxon>Trebouxiophyceae</taxon>
        <taxon>Trebouxiales</taxon>
        <taxon>Trebouxiaceae</taxon>
        <taxon>Myrmecia</taxon>
    </lineage>
</organism>
<dbReference type="InterPro" id="IPR036155">
    <property type="entry name" value="Crypto/Photolyase_N_sf"/>
</dbReference>
<evidence type="ECO:0000313" key="17">
    <source>
        <dbReference type="Proteomes" id="UP001489004"/>
    </source>
</evidence>
<evidence type="ECO:0000256" key="3">
    <source>
        <dbReference type="ARBA" id="ARBA00013149"/>
    </source>
</evidence>
<dbReference type="Gene3D" id="3.40.50.620">
    <property type="entry name" value="HUPs"/>
    <property type="match status" value="1"/>
</dbReference>
<evidence type="ECO:0000256" key="4">
    <source>
        <dbReference type="ARBA" id="ARBA00014046"/>
    </source>
</evidence>
<evidence type="ECO:0000256" key="1">
    <source>
        <dbReference type="ARBA" id="ARBA00001974"/>
    </source>
</evidence>
<keyword evidence="6" id="KW-0227">DNA damage</keyword>
<dbReference type="NCBIfam" id="TIGR00591">
    <property type="entry name" value="phr2"/>
    <property type="match status" value="1"/>
</dbReference>
<dbReference type="GO" id="GO:0009650">
    <property type="term" value="P:UV protection"/>
    <property type="evidence" value="ECO:0007669"/>
    <property type="project" value="UniProtKB-ARBA"/>
</dbReference>
<dbReference type="InterPro" id="IPR032673">
    <property type="entry name" value="DNA_photolyase_2_CS"/>
</dbReference>
<dbReference type="PROSITE" id="PS01083">
    <property type="entry name" value="DNA_PHOTOLYASES_2_1"/>
    <property type="match status" value="1"/>
</dbReference>
<evidence type="ECO:0000256" key="8">
    <source>
        <dbReference type="ARBA" id="ARBA00023125"/>
    </source>
</evidence>
<accession>A0AAW1QFD2</accession>